<dbReference type="OrthoDB" id="2356263at2"/>
<dbReference type="EMBL" id="WINI01000009">
    <property type="protein sequence ID" value="MQR02443.1"/>
    <property type="molecule type" value="Genomic_DNA"/>
</dbReference>
<dbReference type="InterPro" id="IPR001647">
    <property type="entry name" value="HTH_TetR"/>
</dbReference>
<dbReference type="PANTHER" id="PTHR30055">
    <property type="entry name" value="HTH-TYPE TRANSCRIPTIONAL REGULATOR RUTR"/>
    <property type="match status" value="1"/>
</dbReference>
<dbReference type="GO" id="GO:0000976">
    <property type="term" value="F:transcription cis-regulatory region binding"/>
    <property type="evidence" value="ECO:0007669"/>
    <property type="project" value="TreeGrafter"/>
</dbReference>
<dbReference type="InterPro" id="IPR036271">
    <property type="entry name" value="Tet_transcr_reg_TetR-rel_C_sf"/>
</dbReference>
<keyword evidence="1" id="KW-0805">Transcription regulation</keyword>
<dbReference type="InterPro" id="IPR009057">
    <property type="entry name" value="Homeodomain-like_sf"/>
</dbReference>
<organism evidence="7 8">
    <name type="scientific">Glaciimonas soli</name>
    <dbReference type="NCBI Taxonomy" id="2590999"/>
    <lineage>
        <taxon>Bacteria</taxon>
        <taxon>Pseudomonadati</taxon>
        <taxon>Pseudomonadota</taxon>
        <taxon>Betaproteobacteria</taxon>
        <taxon>Burkholderiales</taxon>
        <taxon>Oxalobacteraceae</taxon>
        <taxon>Glaciimonas</taxon>
    </lineage>
</organism>
<evidence type="ECO:0000256" key="5">
    <source>
        <dbReference type="SAM" id="MobiDB-lite"/>
    </source>
</evidence>
<dbReference type="SUPFAM" id="SSF48498">
    <property type="entry name" value="Tetracyclin repressor-like, C-terminal domain"/>
    <property type="match status" value="1"/>
</dbReference>
<evidence type="ECO:0000313" key="8">
    <source>
        <dbReference type="Proteomes" id="UP000451565"/>
    </source>
</evidence>
<evidence type="ECO:0000256" key="4">
    <source>
        <dbReference type="PROSITE-ProRule" id="PRU00335"/>
    </source>
</evidence>
<dbReference type="PRINTS" id="PR00455">
    <property type="entry name" value="HTHTETR"/>
</dbReference>
<dbReference type="PROSITE" id="PS50977">
    <property type="entry name" value="HTH_TETR_2"/>
    <property type="match status" value="1"/>
</dbReference>
<dbReference type="Gene3D" id="1.10.357.10">
    <property type="entry name" value="Tetracycline Repressor, domain 2"/>
    <property type="match status" value="1"/>
</dbReference>
<protein>
    <submittedName>
        <fullName evidence="7">TetR family transcriptional regulator</fullName>
    </submittedName>
</protein>
<evidence type="ECO:0000256" key="1">
    <source>
        <dbReference type="ARBA" id="ARBA00023015"/>
    </source>
</evidence>
<dbReference type="Pfam" id="PF00440">
    <property type="entry name" value="TetR_N"/>
    <property type="match status" value="1"/>
</dbReference>
<feature type="region of interest" description="Disordered" evidence="5">
    <location>
        <begin position="18"/>
        <end position="38"/>
    </location>
</feature>
<dbReference type="Proteomes" id="UP000451565">
    <property type="component" value="Unassembled WGS sequence"/>
</dbReference>
<evidence type="ECO:0000259" key="6">
    <source>
        <dbReference type="PROSITE" id="PS50977"/>
    </source>
</evidence>
<name>A0A843YXH0_9BURK</name>
<keyword evidence="3" id="KW-0804">Transcription</keyword>
<evidence type="ECO:0000256" key="3">
    <source>
        <dbReference type="ARBA" id="ARBA00023163"/>
    </source>
</evidence>
<dbReference type="PANTHER" id="PTHR30055:SF234">
    <property type="entry name" value="HTH-TYPE TRANSCRIPTIONAL REGULATOR BETI"/>
    <property type="match status" value="1"/>
</dbReference>
<feature type="domain" description="HTH tetR-type" evidence="6">
    <location>
        <begin position="38"/>
        <end position="98"/>
    </location>
</feature>
<sequence>MAKSKSVVPTALVLKKTTAASRSTAKRPGRPTGSARGPEQRNLLLDTALVLFARQGIADTTMAAIAREAKVTPAMVNYYFKSRDQLIDDLIEERFLPVRAAMGGVFEAHADDPMAAITELAQRFVDVATAYPWFAPLWVRGVITHDNILKQRMHERVGDKHHKAVLICIRQWQRKGLMNAELEPSLLFMSLLGLTILPLATIMTRQIGSKDHPVDAKVIARHAIALLVHGVGPQK</sequence>
<dbReference type="GO" id="GO:0003700">
    <property type="term" value="F:DNA-binding transcription factor activity"/>
    <property type="evidence" value="ECO:0007669"/>
    <property type="project" value="TreeGrafter"/>
</dbReference>
<reference evidence="7 8" key="1">
    <citation type="submission" date="2019-10" db="EMBL/GenBank/DDBJ databases">
        <title>Glaciimonas soli sp. nov., a psychrophilic bacterium isolated from the forest soil of a high elevation mountain in Taiwan.</title>
        <authorList>
            <person name="Wang L.-T."/>
            <person name="Shieh W.Y."/>
        </authorList>
    </citation>
    <scope>NUCLEOTIDE SEQUENCE [LARGE SCALE GENOMIC DNA]</scope>
    <source>
        <strain evidence="7 8">GS1</strain>
    </source>
</reference>
<accession>A0A843YXH0</accession>
<dbReference type="SUPFAM" id="SSF46689">
    <property type="entry name" value="Homeodomain-like"/>
    <property type="match status" value="1"/>
</dbReference>
<dbReference type="AlphaFoldDB" id="A0A843YXH0"/>
<keyword evidence="8" id="KW-1185">Reference proteome</keyword>
<gene>
    <name evidence="7" type="ORF">GEV47_17340</name>
</gene>
<proteinExistence type="predicted"/>
<comment type="caution">
    <text evidence="7">The sequence shown here is derived from an EMBL/GenBank/DDBJ whole genome shotgun (WGS) entry which is preliminary data.</text>
</comment>
<feature type="DNA-binding region" description="H-T-H motif" evidence="4">
    <location>
        <begin position="61"/>
        <end position="80"/>
    </location>
</feature>
<evidence type="ECO:0000256" key="2">
    <source>
        <dbReference type="ARBA" id="ARBA00023125"/>
    </source>
</evidence>
<evidence type="ECO:0000313" key="7">
    <source>
        <dbReference type="EMBL" id="MQR02443.1"/>
    </source>
</evidence>
<dbReference type="InterPro" id="IPR050109">
    <property type="entry name" value="HTH-type_TetR-like_transc_reg"/>
</dbReference>
<keyword evidence="2 4" id="KW-0238">DNA-binding</keyword>